<dbReference type="RefSeq" id="WP_205101638.1">
    <property type="nucleotide sequence ID" value="NZ_JACJJC010000002.1"/>
</dbReference>
<accession>A0ABS2DPD3</accession>
<sequence length="477" mass="53663">MSQAQDNSNDPLHAKKKAWSGRFSEPVDAFVLRYTASVDFDKRMALVDIEGSLAHAAMLTKIGVISEKDLEDIRRGMTQIREEILAGTFEWQLELEDVHLNIEARLTALIGDAGKRLHTGRSRNDQVATDIRLYLRGEIDEIVNRIEHLQEVLVAQAGKHWNTIMPGFTHMQVAQPVTFGHHMLAYTEMLERDRQRFLDLRRRVNTSPLGAAALAGTTYPIDREYSAKLLGFEAVAQNSLDAVSDRDFAIEFCSAASIIMMHISRLSEELVVWMSQRFGFIKLPDRFTTGSSIMPQKKNPDVPETARGKSGRVYGDLIAMLTLMKGTPLAYNKDFQEDKEPVFDAIDTVKDTLRAFCDMMAGIEPQAETMHRAAQMGFPTATDLADYLVRHGVPFRTAHDIVGQTVREASDRGCGLEELPLETLKSFSPVIEEDVYDVLRLEGSVQARNHLGGTAPEQVRKQVERWEKIFAERSANK</sequence>
<dbReference type="Pfam" id="PF14698">
    <property type="entry name" value="ASL_C2"/>
    <property type="match status" value="1"/>
</dbReference>
<evidence type="ECO:0000313" key="9">
    <source>
        <dbReference type="EMBL" id="MBM6703218.1"/>
    </source>
</evidence>
<dbReference type="HAMAP" id="MF_00006">
    <property type="entry name" value="Arg_succ_lyase"/>
    <property type="match status" value="1"/>
</dbReference>
<dbReference type="GO" id="GO:0004056">
    <property type="term" value="F:argininosuccinate lyase activity"/>
    <property type="evidence" value="ECO:0007669"/>
    <property type="project" value="UniProtKB-EC"/>
</dbReference>
<dbReference type="Gene3D" id="1.10.275.10">
    <property type="entry name" value="Fumarase/aspartase (N-terminal domain)"/>
    <property type="match status" value="1"/>
</dbReference>
<dbReference type="Gene3D" id="1.10.40.30">
    <property type="entry name" value="Fumarase/aspartase (C-terminal domain)"/>
    <property type="match status" value="1"/>
</dbReference>
<dbReference type="Proteomes" id="UP000715095">
    <property type="component" value="Unassembled WGS sequence"/>
</dbReference>
<dbReference type="PRINTS" id="PR00149">
    <property type="entry name" value="FUMRATELYASE"/>
</dbReference>
<dbReference type="Pfam" id="PF00206">
    <property type="entry name" value="Lyase_1"/>
    <property type="match status" value="1"/>
</dbReference>
<dbReference type="PROSITE" id="PS00163">
    <property type="entry name" value="FUMARATE_LYASES"/>
    <property type="match status" value="1"/>
</dbReference>
<comment type="caution">
    <text evidence="9">The sequence shown here is derived from an EMBL/GenBank/DDBJ whole genome shotgun (WGS) entry which is preliminary data.</text>
</comment>
<gene>
    <name evidence="6 9" type="primary">argH</name>
    <name evidence="9" type="ORF">H6A60_01680</name>
</gene>
<dbReference type="EC" id="4.3.2.1" evidence="3 6"/>
<dbReference type="InterPro" id="IPR024083">
    <property type="entry name" value="Fumarase/histidase_N"/>
</dbReference>
<dbReference type="PRINTS" id="PR00145">
    <property type="entry name" value="ARGSUCLYASE"/>
</dbReference>
<keyword evidence="6" id="KW-0028">Amino-acid biosynthesis</keyword>
<evidence type="ECO:0000256" key="1">
    <source>
        <dbReference type="ARBA" id="ARBA00000985"/>
    </source>
</evidence>
<evidence type="ECO:0000256" key="4">
    <source>
        <dbReference type="ARBA" id="ARBA00022571"/>
    </source>
</evidence>
<evidence type="ECO:0000256" key="2">
    <source>
        <dbReference type="ARBA" id="ARBA00004941"/>
    </source>
</evidence>
<keyword evidence="10" id="KW-1185">Reference proteome</keyword>
<dbReference type="PANTHER" id="PTHR43814">
    <property type="entry name" value="ARGININOSUCCINATE LYASE"/>
    <property type="match status" value="1"/>
</dbReference>
<proteinExistence type="inferred from homology"/>
<dbReference type="InterPro" id="IPR020557">
    <property type="entry name" value="Fumarate_lyase_CS"/>
</dbReference>
<keyword evidence="6" id="KW-0963">Cytoplasm</keyword>
<keyword evidence="4 6" id="KW-0055">Arginine biosynthesis</keyword>
<dbReference type="NCBIfam" id="TIGR00838">
    <property type="entry name" value="argH"/>
    <property type="match status" value="1"/>
</dbReference>
<evidence type="ECO:0000259" key="7">
    <source>
        <dbReference type="Pfam" id="PF00206"/>
    </source>
</evidence>
<name>A0ABS2DPD3_9BURK</name>
<comment type="catalytic activity">
    <reaction evidence="1 6">
        <text>2-(N(omega)-L-arginino)succinate = fumarate + L-arginine</text>
        <dbReference type="Rhea" id="RHEA:24020"/>
        <dbReference type="ChEBI" id="CHEBI:29806"/>
        <dbReference type="ChEBI" id="CHEBI:32682"/>
        <dbReference type="ChEBI" id="CHEBI:57472"/>
        <dbReference type="EC" id="4.3.2.1"/>
    </reaction>
</comment>
<dbReference type="SUPFAM" id="SSF48557">
    <property type="entry name" value="L-aspartase-like"/>
    <property type="match status" value="1"/>
</dbReference>
<comment type="similarity">
    <text evidence="6">Belongs to the lyase 1 family. Argininosuccinate lyase subfamily.</text>
</comment>
<evidence type="ECO:0000256" key="6">
    <source>
        <dbReference type="HAMAP-Rule" id="MF_00006"/>
    </source>
</evidence>
<comment type="pathway">
    <text evidence="2 6">Amino-acid biosynthesis; L-arginine biosynthesis; L-arginine from L-ornithine and carbamoyl phosphate: step 3/3.</text>
</comment>
<protein>
    <recommendedName>
        <fullName evidence="3 6">Argininosuccinate lyase</fullName>
        <shortName evidence="6">ASAL</shortName>
        <ecNumber evidence="3 6">4.3.2.1</ecNumber>
    </recommendedName>
    <alternativeName>
        <fullName evidence="6">Arginosuccinase</fullName>
    </alternativeName>
</protein>
<dbReference type="InterPro" id="IPR022761">
    <property type="entry name" value="Fumarate_lyase_N"/>
</dbReference>
<dbReference type="CDD" id="cd01359">
    <property type="entry name" value="Argininosuccinate_lyase"/>
    <property type="match status" value="1"/>
</dbReference>
<organism evidence="9 10">
    <name type="scientific">Sutterella massiliensis</name>
    <dbReference type="NCBI Taxonomy" id="1816689"/>
    <lineage>
        <taxon>Bacteria</taxon>
        <taxon>Pseudomonadati</taxon>
        <taxon>Pseudomonadota</taxon>
        <taxon>Betaproteobacteria</taxon>
        <taxon>Burkholderiales</taxon>
        <taxon>Sutterellaceae</taxon>
        <taxon>Sutterella</taxon>
    </lineage>
</organism>
<evidence type="ECO:0000256" key="3">
    <source>
        <dbReference type="ARBA" id="ARBA00012338"/>
    </source>
</evidence>
<dbReference type="EMBL" id="JACJJC010000002">
    <property type="protein sequence ID" value="MBM6703218.1"/>
    <property type="molecule type" value="Genomic_DNA"/>
</dbReference>
<feature type="domain" description="Argininosuccinate lyase C-terminal" evidence="8">
    <location>
        <begin position="378"/>
        <end position="446"/>
    </location>
</feature>
<comment type="subcellular location">
    <subcellularLocation>
        <location evidence="6">Cytoplasm</location>
    </subcellularLocation>
</comment>
<dbReference type="InterPro" id="IPR009049">
    <property type="entry name" value="Argininosuccinate_lyase"/>
</dbReference>
<dbReference type="PANTHER" id="PTHR43814:SF1">
    <property type="entry name" value="ARGININOSUCCINATE LYASE"/>
    <property type="match status" value="1"/>
</dbReference>
<dbReference type="InterPro" id="IPR000362">
    <property type="entry name" value="Fumarate_lyase_fam"/>
</dbReference>
<dbReference type="InterPro" id="IPR008948">
    <property type="entry name" value="L-Aspartase-like"/>
</dbReference>
<keyword evidence="5 6" id="KW-0456">Lyase</keyword>
<feature type="domain" description="Fumarate lyase N-terminal" evidence="7">
    <location>
        <begin position="21"/>
        <end position="315"/>
    </location>
</feature>
<dbReference type="InterPro" id="IPR029419">
    <property type="entry name" value="Arg_succ_lyase_C"/>
</dbReference>
<evidence type="ECO:0000313" key="10">
    <source>
        <dbReference type="Proteomes" id="UP000715095"/>
    </source>
</evidence>
<evidence type="ECO:0000256" key="5">
    <source>
        <dbReference type="ARBA" id="ARBA00023239"/>
    </source>
</evidence>
<reference evidence="9 10" key="1">
    <citation type="journal article" date="2021" name="Sci. Rep.">
        <title>The distribution of antibiotic resistance genes in chicken gut microbiota commensals.</title>
        <authorList>
            <person name="Juricova H."/>
            <person name="Matiasovicova J."/>
            <person name="Kubasova T."/>
            <person name="Cejkova D."/>
            <person name="Rychlik I."/>
        </authorList>
    </citation>
    <scope>NUCLEOTIDE SEQUENCE [LARGE SCALE GENOMIC DNA]</scope>
    <source>
        <strain evidence="9 10">An829</strain>
    </source>
</reference>
<dbReference type="Gene3D" id="1.20.200.10">
    <property type="entry name" value="Fumarase/aspartase (Central domain)"/>
    <property type="match status" value="1"/>
</dbReference>
<evidence type="ECO:0000259" key="8">
    <source>
        <dbReference type="Pfam" id="PF14698"/>
    </source>
</evidence>